<sequence length="109" mass="12729">MSTKLRQYPQVVYSQQRGKKENILMEKSQESKKEKITNGGSLYNHMGYKNGKWNELGSFNENIKKELNKVDWKCYQTKTNVLKQCSQQFFTQIFSGGDIYDTKGMKNGK</sequence>
<accession>A0A8S1X9D0</accession>
<organism evidence="1 2">
    <name type="scientific">Paramecium pentaurelia</name>
    <dbReference type="NCBI Taxonomy" id="43138"/>
    <lineage>
        <taxon>Eukaryota</taxon>
        <taxon>Sar</taxon>
        <taxon>Alveolata</taxon>
        <taxon>Ciliophora</taxon>
        <taxon>Intramacronucleata</taxon>
        <taxon>Oligohymenophorea</taxon>
        <taxon>Peniculida</taxon>
        <taxon>Parameciidae</taxon>
        <taxon>Paramecium</taxon>
    </lineage>
</organism>
<reference evidence="1" key="1">
    <citation type="submission" date="2021-01" db="EMBL/GenBank/DDBJ databases">
        <authorList>
            <consortium name="Genoscope - CEA"/>
            <person name="William W."/>
        </authorList>
    </citation>
    <scope>NUCLEOTIDE SEQUENCE</scope>
</reference>
<dbReference type="EMBL" id="CAJJDO010000116">
    <property type="protein sequence ID" value="CAD8197597.1"/>
    <property type="molecule type" value="Genomic_DNA"/>
</dbReference>
<proteinExistence type="predicted"/>
<dbReference type="Proteomes" id="UP000689195">
    <property type="component" value="Unassembled WGS sequence"/>
</dbReference>
<evidence type="ECO:0000313" key="2">
    <source>
        <dbReference type="Proteomes" id="UP000689195"/>
    </source>
</evidence>
<dbReference type="AlphaFoldDB" id="A0A8S1X9D0"/>
<comment type="caution">
    <text evidence="1">The sequence shown here is derived from an EMBL/GenBank/DDBJ whole genome shotgun (WGS) entry which is preliminary data.</text>
</comment>
<name>A0A8S1X9D0_9CILI</name>
<protein>
    <submittedName>
        <fullName evidence="1">Uncharacterized protein</fullName>
    </submittedName>
</protein>
<keyword evidence="2" id="KW-1185">Reference proteome</keyword>
<gene>
    <name evidence="1" type="ORF">PPENT_87.1.T1160012</name>
</gene>
<evidence type="ECO:0000313" key="1">
    <source>
        <dbReference type="EMBL" id="CAD8197597.1"/>
    </source>
</evidence>